<evidence type="ECO:0000256" key="8">
    <source>
        <dbReference type="ARBA" id="ARBA00022801"/>
    </source>
</evidence>
<comment type="function">
    <text evidence="20">Calcium-independent membrane-associated phospholipase that catalyzes complete diacylation of phospholipids by hydrolyzing both sn-1 and sn-2 fatty acyl chains attached to the glycerol backbone (phospholipase B activity). Has dual phospholipase and lysophospholipase activities toward diacylphospholipids. Preferentially cleaves sn-2 ester bonds over sn-1 bonds. Acts as a lipase toward glycerolipid substrates. Hydrolyzes fatty acyl chains of diacylglycerols with preference for the sn-2 position and of triacylglycerols with not positional selectivity. May also hydrolyze long chain retinyl esters such as retinyl palmitate. May contribute to digestion of dietary phospholipids, glycerolipids and retinoids, facilitating lipid absorption at the brush border.</text>
</comment>
<comment type="catalytic activity">
    <reaction evidence="36">
        <text>1-hexadecanoyl-2-(9Z-octadecenoyl)-sn-glycero-3-phosphocholine + H2O = 1-hexadecanoyl-sn-glycero-3-phosphocholine + (9Z)-octadecenoate + H(+)</text>
        <dbReference type="Rhea" id="RHEA:38779"/>
        <dbReference type="ChEBI" id="CHEBI:15377"/>
        <dbReference type="ChEBI" id="CHEBI:15378"/>
        <dbReference type="ChEBI" id="CHEBI:30823"/>
        <dbReference type="ChEBI" id="CHEBI:72998"/>
        <dbReference type="ChEBI" id="CHEBI:73001"/>
    </reaction>
    <physiologicalReaction direction="left-to-right" evidence="36">
        <dbReference type="Rhea" id="RHEA:38780"/>
    </physiologicalReaction>
</comment>
<evidence type="ECO:0000256" key="41">
    <source>
        <dbReference type="ARBA" id="ARBA00049372"/>
    </source>
</evidence>
<protein>
    <recommendedName>
        <fullName evidence="3">Phospholipase B1, membrane-associated</fullName>
    </recommendedName>
    <alternativeName>
        <fullName evidence="16">Lysophospholipase</fullName>
    </alternativeName>
    <alternativeName>
        <fullName evidence="17">Phospholipase A2</fullName>
    </alternativeName>
    <alternativeName>
        <fullName evidence="19">Phospholipase B/lipase</fullName>
    </alternativeName>
    <alternativeName>
        <fullName evidence="18">Triacylglycerol lipase</fullName>
    </alternativeName>
</protein>
<comment type="catalytic activity">
    <reaction evidence="41">
        <text>1,3-di-(9Z-octadecenoyl)-glycerol + H2O = 1-(9Z-octadecenoyl)-glycerol + (9Z)-octadecenoate + H(+)</text>
        <dbReference type="Rhea" id="RHEA:39939"/>
        <dbReference type="ChEBI" id="CHEBI:15377"/>
        <dbReference type="ChEBI" id="CHEBI:15378"/>
        <dbReference type="ChEBI" id="CHEBI:30823"/>
        <dbReference type="ChEBI" id="CHEBI:75342"/>
        <dbReference type="ChEBI" id="CHEBI:75735"/>
    </reaction>
    <physiologicalReaction direction="left-to-right" evidence="41">
        <dbReference type="Rhea" id="RHEA:39940"/>
    </physiologicalReaction>
</comment>
<dbReference type="InParanoid" id="A0A482XK93"/>
<evidence type="ECO:0000256" key="4">
    <source>
        <dbReference type="ARBA" id="ARBA00022475"/>
    </source>
</evidence>
<comment type="catalytic activity">
    <reaction evidence="33">
        <text>a 1-acyl-sn-glycero-3-phosphocholine + H2O = sn-glycerol 3-phosphocholine + a fatty acid + H(+)</text>
        <dbReference type="Rhea" id="RHEA:15177"/>
        <dbReference type="ChEBI" id="CHEBI:15377"/>
        <dbReference type="ChEBI" id="CHEBI:15378"/>
        <dbReference type="ChEBI" id="CHEBI:16870"/>
        <dbReference type="ChEBI" id="CHEBI:28868"/>
        <dbReference type="ChEBI" id="CHEBI:58168"/>
        <dbReference type="EC" id="3.1.1.5"/>
    </reaction>
    <physiologicalReaction direction="left-to-right" evidence="33">
        <dbReference type="Rhea" id="RHEA:15178"/>
    </physiologicalReaction>
</comment>
<evidence type="ECO:0000256" key="20">
    <source>
        <dbReference type="ARBA" id="ARBA00045916"/>
    </source>
</evidence>
<evidence type="ECO:0000256" key="37">
    <source>
        <dbReference type="ARBA" id="ARBA00048869"/>
    </source>
</evidence>
<feature type="signal peptide" evidence="43">
    <location>
        <begin position="1"/>
        <end position="15"/>
    </location>
</feature>
<keyword evidence="9" id="KW-1133">Transmembrane helix</keyword>
<comment type="catalytic activity">
    <reaction evidence="14">
        <text>1-hexadecanoyl-2-(9Z,12Z-octadecadienoyl)-sn-glycero-3-phosphocholine + H2O = (9Z,12Z)-octadecadienoate + 1-hexadecanoyl-sn-glycero-3-phosphocholine + H(+)</text>
        <dbReference type="Rhea" id="RHEA:40811"/>
        <dbReference type="ChEBI" id="CHEBI:15377"/>
        <dbReference type="ChEBI" id="CHEBI:15378"/>
        <dbReference type="ChEBI" id="CHEBI:30245"/>
        <dbReference type="ChEBI" id="CHEBI:72998"/>
        <dbReference type="ChEBI" id="CHEBI:73002"/>
    </reaction>
    <physiologicalReaction direction="left-to-right" evidence="14">
        <dbReference type="Rhea" id="RHEA:40812"/>
    </physiologicalReaction>
</comment>
<evidence type="ECO:0000256" key="43">
    <source>
        <dbReference type="SAM" id="SignalP"/>
    </source>
</evidence>
<comment type="similarity">
    <text evidence="2">Belongs to the 'GDSL' lipolytic enzyme family. Phospholipase B1 subfamily.</text>
</comment>
<dbReference type="EMBL" id="QKKF02008413">
    <property type="protein sequence ID" value="RZF45701.1"/>
    <property type="molecule type" value="Genomic_DNA"/>
</dbReference>
<dbReference type="CDD" id="cd01824">
    <property type="entry name" value="Phospholipase_B_like"/>
    <property type="match status" value="1"/>
</dbReference>
<evidence type="ECO:0000256" key="21">
    <source>
        <dbReference type="ARBA" id="ARBA00047324"/>
    </source>
</evidence>
<dbReference type="GO" id="GO:0016324">
    <property type="term" value="C:apical plasma membrane"/>
    <property type="evidence" value="ECO:0007669"/>
    <property type="project" value="UniProtKB-SubCell"/>
</dbReference>
<evidence type="ECO:0000256" key="12">
    <source>
        <dbReference type="ARBA" id="ARBA00023180"/>
    </source>
</evidence>
<keyword evidence="10" id="KW-0443">Lipid metabolism</keyword>
<evidence type="ECO:0000256" key="23">
    <source>
        <dbReference type="ARBA" id="ARBA00047438"/>
    </source>
</evidence>
<evidence type="ECO:0000256" key="26">
    <source>
        <dbReference type="ARBA" id="ARBA00048015"/>
    </source>
</evidence>
<comment type="catalytic activity">
    <reaction evidence="40">
        <text>1,2-dihexadecanoyl-sn-glycero-3-phosphocholine + 2 H2O = sn-glycerol 3-phosphocholine + 2 hexadecanoate + 2 H(+)</text>
        <dbReference type="Rhea" id="RHEA:40975"/>
        <dbReference type="ChEBI" id="CHEBI:7896"/>
        <dbReference type="ChEBI" id="CHEBI:15377"/>
        <dbReference type="ChEBI" id="CHEBI:15378"/>
        <dbReference type="ChEBI" id="CHEBI:16870"/>
        <dbReference type="ChEBI" id="CHEBI:72999"/>
    </reaction>
    <physiologicalReaction direction="left-to-right" evidence="40">
        <dbReference type="Rhea" id="RHEA:40976"/>
    </physiologicalReaction>
</comment>
<gene>
    <name evidence="44" type="ORF">LSTR_LSTR004996</name>
</gene>
<comment type="catalytic activity">
    <reaction evidence="25">
        <text>2,3-di-(9Z)-octadecenoyl-sn-glycerol + H2O = 3-(9Z-octadecenoyl)-sn-glycerol + (9Z)-octadecenoate + H(+)</text>
        <dbReference type="Rhea" id="RHEA:42604"/>
        <dbReference type="ChEBI" id="CHEBI:15377"/>
        <dbReference type="ChEBI" id="CHEBI:15378"/>
        <dbReference type="ChEBI" id="CHEBI:30823"/>
        <dbReference type="ChEBI" id="CHEBI:75824"/>
        <dbReference type="ChEBI" id="CHEBI:75938"/>
    </reaction>
    <physiologicalReaction direction="left-to-right" evidence="25">
        <dbReference type="Rhea" id="RHEA:42605"/>
    </physiologicalReaction>
</comment>
<dbReference type="FunFam" id="3.40.50.1110:FF:000005">
    <property type="entry name" value="Phospholipase B1"/>
    <property type="match status" value="1"/>
</dbReference>
<evidence type="ECO:0000313" key="45">
    <source>
        <dbReference type="Proteomes" id="UP000291343"/>
    </source>
</evidence>
<accession>A0A482XK93</accession>
<comment type="subcellular location">
    <subcellularLocation>
        <location evidence="1">Apical cell membrane</location>
        <topology evidence="1">Single-pass type I membrane protein</topology>
    </subcellularLocation>
</comment>
<comment type="catalytic activity">
    <reaction evidence="34">
        <text>1-hexadecanoyl-2-(9Z-octadecenoyl)-sn-glycero-3-phosphoethanolamine + H2O = 1-hexadecanoyl-sn-glycero-3-phosphoethanolamine + (9Z)-octadecenoate + H(+)</text>
        <dbReference type="Rhea" id="RHEA:40911"/>
        <dbReference type="ChEBI" id="CHEBI:15377"/>
        <dbReference type="ChEBI" id="CHEBI:15378"/>
        <dbReference type="ChEBI" id="CHEBI:30823"/>
        <dbReference type="ChEBI" id="CHEBI:73004"/>
        <dbReference type="ChEBI" id="CHEBI:73007"/>
    </reaction>
    <physiologicalReaction direction="left-to-right" evidence="34">
        <dbReference type="Rhea" id="RHEA:40912"/>
    </physiologicalReaction>
</comment>
<keyword evidence="4" id="KW-1003">Cell membrane</keyword>
<comment type="catalytic activity">
    <reaction evidence="26">
        <text>1-hexadecanoyl-2-(9Z-octadecenoyl)-sn-glycero-3-phospho-(1'-sn-glycerol) + H2O = 1-hexadecanoyl-sn-glycero-3-phospho-(1'-sn-glycerol) + (9Z)-octadecenoate + H(+)</text>
        <dbReference type="Rhea" id="RHEA:40919"/>
        <dbReference type="ChEBI" id="CHEBI:15377"/>
        <dbReference type="ChEBI" id="CHEBI:15378"/>
        <dbReference type="ChEBI" id="CHEBI:30823"/>
        <dbReference type="ChEBI" id="CHEBI:72841"/>
        <dbReference type="ChEBI" id="CHEBI:75158"/>
    </reaction>
    <physiologicalReaction direction="left-to-right" evidence="26">
        <dbReference type="Rhea" id="RHEA:40920"/>
    </physiologicalReaction>
</comment>
<comment type="catalytic activity">
    <reaction evidence="35">
        <text>1-hexadecanoyl-sn-glycero-3-phosphocholine + H2O = sn-glycerol 3-phosphocholine + hexadecanoate + H(+)</text>
        <dbReference type="Rhea" id="RHEA:40435"/>
        <dbReference type="ChEBI" id="CHEBI:7896"/>
        <dbReference type="ChEBI" id="CHEBI:15377"/>
        <dbReference type="ChEBI" id="CHEBI:15378"/>
        <dbReference type="ChEBI" id="CHEBI:16870"/>
        <dbReference type="ChEBI" id="CHEBI:72998"/>
    </reaction>
    <physiologicalReaction direction="left-to-right" evidence="35">
        <dbReference type="Rhea" id="RHEA:40436"/>
    </physiologicalReaction>
</comment>
<dbReference type="PANTHER" id="PTHR21325">
    <property type="entry name" value="PHOSPHOLIPASE B, PLB1"/>
    <property type="match status" value="1"/>
</dbReference>
<comment type="catalytic activity">
    <reaction evidence="23">
        <text>1-(9Z-octadecenoyl)-glycerol + H2O = glycerol + (9Z)-octadecenoate + H(+)</text>
        <dbReference type="Rhea" id="RHEA:38487"/>
        <dbReference type="ChEBI" id="CHEBI:15377"/>
        <dbReference type="ChEBI" id="CHEBI:15378"/>
        <dbReference type="ChEBI" id="CHEBI:17754"/>
        <dbReference type="ChEBI" id="CHEBI:30823"/>
        <dbReference type="ChEBI" id="CHEBI:75342"/>
    </reaction>
    <physiologicalReaction direction="left-to-right" evidence="23">
        <dbReference type="Rhea" id="RHEA:38488"/>
    </physiologicalReaction>
</comment>
<dbReference type="PANTHER" id="PTHR21325:SF31">
    <property type="entry name" value="GH22081P-RELATED"/>
    <property type="match status" value="1"/>
</dbReference>
<dbReference type="GO" id="GO:0004806">
    <property type="term" value="F:triacylglycerol lipase activity"/>
    <property type="evidence" value="ECO:0007669"/>
    <property type="project" value="UniProtKB-EC"/>
</dbReference>
<evidence type="ECO:0000256" key="38">
    <source>
        <dbReference type="ARBA" id="ARBA00048872"/>
    </source>
</evidence>
<keyword evidence="8" id="KW-0378">Hydrolase</keyword>
<evidence type="ECO:0000256" key="27">
    <source>
        <dbReference type="ARBA" id="ARBA00048049"/>
    </source>
</evidence>
<keyword evidence="45" id="KW-1185">Reference proteome</keyword>
<evidence type="ECO:0000256" key="31">
    <source>
        <dbReference type="ARBA" id="ARBA00048374"/>
    </source>
</evidence>
<comment type="catalytic activity">
    <reaction evidence="31">
        <text>1-octadecanoyl-2-(9Z,12Z)-octadecadienoyl-sn-glycerol + H2O = 1-octadecanoyl-sn-glycerol + (9Z,12Z)-octadecadienoate + H(+)</text>
        <dbReference type="Rhea" id="RHEA:40927"/>
        <dbReference type="ChEBI" id="CHEBI:15377"/>
        <dbReference type="ChEBI" id="CHEBI:15378"/>
        <dbReference type="ChEBI" id="CHEBI:30245"/>
        <dbReference type="ChEBI" id="CHEBI:75550"/>
        <dbReference type="ChEBI" id="CHEBI:77097"/>
    </reaction>
    <physiologicalReaction direction="left-to-right" evidence="31">
        <dbReference type="Rhea" id="RHEA:40928"/>
    </physiologicalReaction>
</comment>
<comment type="catalytic activity">
    <reaction evidence="15">
        <text>a 1,2-diacyl-sn-glycero-3-phosphocholine + H2O = a 1-acyl-sn-glycero-3-phosphocholine + a fatty acid + H(+)</text>
        <dbReference type="Rhea" id="RHEA:15801"/>
        <dbReference type="ChEBI" id="CHEBI:15377"/>
        <dbReference type="ChEBI" id="CHEBI:15378"/>
        <dbReference type="ChEBI" id="CHEBI:28868"/>
        <dbReference type="ChEBI" id="CHEBI:57643"/>
        <dbReference type="ChEBI" id="CHEBI:58168"/>
        <dbReference type="EC" id="3.1.1.4"/>
    </reaction>
    <physiologicalReaction direction="left-to-right" evidence="15">
        <dbReference type="Rhea" id="RHEA:15802"/>
    </physiologicalReaction>
</comment>
<dbReference type="InterPro" id="IPR001087">
    <property type="entry name" value="GDSL"/>
</dbReference>
<evidence type="ECO:0000256" key="6">
    <source>
        <dbReference type="ARBA" id="ARBA00022729"/>
    </source>
</evidence>
<comment type="catalytic activity">
    <reaction evidence="38">
        <text>1-O-hexadecyl-2-(9Z)-octadecenoyl-sn-glycero-3-phosphocholine + H2O = 1-O-hexadecyl-sn-glycero-3-phosphocholine + (9Z)-octadecenoate + H(+)</text>
        <dbReference type="Rhea" id="RHEA:40915"/>
        <dbReference type="ChEBI" id="CHEBI:15377"/>
        <dbReference type="ChEBI" id="CHEBI:15378"/>
        <dbReference type="ChEBI" id="CHEBI:30823"/>
        <dbReference type="ChEBI" id="CHEBI:34112"/>
        <dbReference type="ChEBI" id="CHEBI:64496"/>
    </reaction>
    <physiologicalReaction direction="left-to-right" evidence="38">
        <dbReference type="Rhea" id="RHEA:40916"/>
    </physiologicalReaction>
</comment>
<comment type="catalytic activity">
    <reaction evidence="29">
        <text>1,2-dihexadecanoyl-sn-glycero-3-phosphocholine + H2O = 1-hexadecanoyl-sn-glycero-3-phosphocholine + hexadecanoate + H(+)</text>
        <dbReference type="Rhea" id="RHEA:41223"/>
        <dbReference type="ChEBI" id="CHEBI:7896"/>
        <dbReference type="ChEBI" id="CHEBI:15377"/>
        <dbReference type="ChEBI" id="CHEBI:15378"/>
        <dbReference type="ChEBI" id="CHEBI:72998"/>
        <dbReference type="ChEBI" id="CHEBI:72999"/>
    </reaction>
    <physiologicalReaction direction="left-to-right" evidence="29">
        <dbReference type="Rhea" id="RHEA:41224"/>
    </physiologicalReaction>
</comment>
<evidence type="ECO:0000256" key="9">
    <source>
        <dbReference type="ARBA" id="ARBA00022989"/>
    </source>
</evidence>
<sequence length="433" mass="48998">MQWLALVLLVGPLEAAATEPRPPGAGEYREDYGLLPPFLRFNRRQYEVARDLGLVVVGKTSSPAALTRAARMGKLQPLRNDTFPCNLALGRSSRRPKSVHEVRPGDIAVVGALGESLTAASGATATAVRHIYTENRGLSWSIGGQGSWREFLTLPNILKVFNPDLVGFSLDDSFTHHRASQFNVAEPAATSRNLPHMASVLVKRIRADPRVDFHNDWKLVTVMMGSNDFCFDMCYQIDFKSAPERHRKDLYKLLDYLRDNLPRTIVNLVPAPNLRILMDFKGLRPMCGVTRRWMCPCLFGQTFSPQRPAFLPIMERWQQVELEVANDVTYRGHKTFAVVAQPFTQHLIFPRRRDLAGVNVTDHTYLSEDCHHFSQKAYARAANALWNNMLEPVGNKSTNWHVEFERFLCPTEDQPFIYTADNSNLSPGYKQAN</sequence>
<dbReference type="STRING" id="195883.A0A482XK93"/>
<evidence type="ECO:0000256" key="28">
    <source>
        <dbReference type="ARBA" id="ARBA00048058"/>
    </source>
</evidence>
<organism evidence="44 45">
    <name type="scientific">Laodelphax striatellus</name>
    <name type="common">Small brown planthopper</name>
    <name type="synonym">Delphax striatella</name>
    <dbReference type="NCBI Taxonomy" id="195883"/>
    <lineage>
        <taxon>Eukaryota</taxon>
        <taxon>Metazoa</taxon>
        <taxon>Ecdysozoa</taxon>
        <taxon>Arthropoda</taxon>
        <taxon>Hexapoda</taxon>
        <taxon>Insecta</taxon>
        <taxon>Pterygota</taxon>
        <taxon>Neoptera</taxon>
        <taxon>Paraneoptera</taxon>
        <taxon>Hemiptera</taxon>
        <taxon>Auchenorrhyncha</taxon>
        <taxon>Fulgoroidea</taxon>
        <taxon>Delphacidae</taxon>
        <taxon>Criomorphinae</taxon>
        <taxon>Laodelphax</taxon>
    </lineage>
</organism>
<comment type="catalytic activity">
    <reaction evidence="39">
        <text>1-hexadecanoyl-2-(9Z)-octadecenoyl-3-octadecanoyl-sn-glycerol + H2O = 1-hexadecanoyl-3-octadecanoyl-sn-glycerol + (9Z)-octadecenoate + H(+)</text>
        <dbReference type="Rhea" id="RHEA:41103"/>
        <dbReference type="ChEBI" id="CHEBI:15377"/>
        <dbReference type="ChEBI" id="CHEBI:15378"/>
        <dbReference type="ChEBI" id="CHEBI:30823"/>
        <dbReference type="ChEBI" id="CHEBI:77623"/>
        <dbReference type="ChEBI" id="CHEBI:77624"/>
    </reaction>
    <physiologicalReaction direction="left-to-right" evidence="39">
        <dbReference type="Rhea" id="RHEA:41104"/>
    </physiologicalReaction>
</comment>
<keyword evidence="6 43" id="KW-0732">Signal</keyword>
<dbReference type="InterPro" id="IPR036514">
    <property type="entry name" value="SGNH_hydro_sf"/>
</dbReference>
<comment type="catalytic activity">
    <reaction evidence="24">
        <text>1-hexadecanoyl-2-(9Z)-octadecenoyl-3-octadecanoyl-sn-glycerol + H2O = 1-hexadecanoyl-2-(9Z-octadecenoyl)-sn-glycerol + octadecanoate + H(+)</text>
        <dbReference type="Rhea" id="RHEA:41111"/>
        <dbReference type="ChEBI" id="CHEBI:15377"/>
        <dbReference type="ChEBI" id="CHEBI:15378"/>
        <dbReference type="ChEBI" id="CHEBI:25629"/>
        <dbReference type="ChEBI" id="CHEBI:75466"/>
        <dbReference type="ChEBI" id="CHEBI:77623"/>
    </reaction>
    <physiologicalReaction direction="left-to-right" evidence="24">
        <dbReference type="Rhea" id="RHEA:41112"/>
    </physiologicalReaction>
</comment>
<reference evidence="44 45" key="1">
    <citation type="journal article" date="2017" name="Gigascience">
        <title>Genome sequence of the small brown planthopper, Laodelphax striatellus.</title>
        <authorList>
            <person name="Zhu J."/>
            <person name="Jiang F."/>
            <person name="Wang X."/>
            <person name="Yang P."/>
            <person name="Bao Y."/>
            <person name="Zhao W."/>
            <person name="Wang W."/>
            <person name="Lu H."/>
            <person name="Wang Q."/>
            <person name="Cui N."/>
            <person name="Li J."/>
            <person name="Chen X."/>
            <person name="Luo L."/>
            <person name="Yu J."/>
            <person name="Kang L."/>
            <person name="Cui F."/>
        </authorList>
    </citation>
    <scope>NUCLEOTIDE SEQUENCE [LARGE SCALE GENOMIC DNA]</scope>
    <source>
        <strain evidence="44">Lst14</strain>
    </source>
</reference>
<dbReference type="OrthoDB" id="10265800at2759"/>
<dbReference type="Gene3D" id="3.40.50.1110">
    <property type="entry name" value="SGNH hydrolase"/>
    <property type="match status" value="1"/>
</dbReference>
<evidence type="ECO:0000256" key="18">
    <source>
        <dbReference type="ARBA" id="ARBA00031485"/>
    </source>
</evidence>
<evidence type="ECO:0000256" key="32">
    <source>
        <dbReference type="ARBA" id="ARBA00048386"/>
    </source>
</evidence>
<evidence type="ECO:0000256" key="13">
    <source>
        <dbReference type="ARBA" id="ARBA00023369"/>
    </source>
</evidence>
<evidence type="ECO:0000256" key="30">
    <source>
        <dbReference type="ARBA" id="ARBA00048362"/>
    </source>
</evidence>
<evidence type="ECO:0000256" key="39">
    <source>
        <dbReference type="ARBA" id="ARBA00048939"/>
    </source>
</evidence>
<evidence type="ECO:0000256" key="29">
    <source>
        <dbReference type="ARBA" id="ARBA00048227"/>
    </source>
</evidence>
<comment type="catalytic activity">
    <reaction evidence="32">
        <text>1,2,3-tri-(9Z-octadecenoyl)-glycerol + H2O = di-(9Z)-octadecenoylglycerol + (9Z)-octadecenoate + H(+)</text>
        <dbReference type="Rhea" id="RHEA:38575"/>
        <dbReference type="ChEBI" id="CHEBI:15377"/>
        <dbReference type="ChEBI" id="CHEBI:15378"/>
        <dbReference type="ChEBI" id="CHEBI:30823"/>
        <dbReference type="ChEBI" id="CHEBI:53753"/>
        <dbReference type="ChEBI" id="CHEBI:75945"/>
    </reaction>
    <physiologicalReaction direction="left-to-right" evidence="32">
        <dbReference type="Rhea" id="RHEA:38576"/>
    </physiologicalReaction>
</comment>
<evidence type="ECO:0000256" key="5">
    <source>
        <dbReference type="ARBA" id="ARBA00022692"/>
    </source>
</evidence>
<comment type="catalytic activity">
    <reaction evidence="28">
        <text>1,2-di-(9Z-octadecenoyl)-sn-glycero-3-phosphocholine + H2O = 1-(9Z-octadecenoyl)-sn-glycero-3-phosphocholine + (9Z)-octadecenoate + H(+)</text>
        <dbReference type="Rhea" id="RHEA:40923"/>
        <dbReference type="ChEBI" id="CHEBI:15377"/>
        <dbReference type="ChEBI" id="CHEBI:15378"/>
        <dbReference type="ChEBI" id="CHEBI:28610"/>
        <dbReference type="ChEBI" id="CHEBI:30823"/>
        <dbReference type="ChEBI" id="CHEBI:74669"/>
    </reaction>
    <physiologicalReaction direction="left-to-right" evidence="28">
        <dbReference type="Rhea" id="RHEA:40924"/>
    </physiologicalReaction>
</comment>
<comment type="catalytic activity">
    <reaction evidence="22">
        <text>1,3-dihexadecanoyl-2-(9Z-octadecenoyl)glycerol + H2O = 1-hexadecanoyl-2-(9Z-octadecenoyl)-glycerol + hexadecanoate + H(+)</text>
        <dbReference type="Rhea" id="RHEA:40979"/>
        <dbReference type="ChEBI" id="CHEBI:7896"/>
        <dbReference type="ChEBI" id="CHEBI:15377"/>
        <dbReference type="ChEBI" id="CHEBI:15378"/>
        <dbReference type="ChEBI" id="CHEBI:75585"/>
        <dbReference type="ChEBI" id="CHEBI:75688"/>
    </reaction>
    <physiologicalReaction direction="left-to-right" evidence="22">
        <dbReference type="Rhea" id="RHEA:40980"/>
    </physiologicalReaction>
</comment>
<dbReference type="InterPro" id="IPR035547">
    <property type="entry name" value="Phospholipase_B"/>
</dbReference>
<evidence type="ECO:0000256" key="25">
    <source>
        <dbReference type="ARBA" id="ARBA00048011"/>
    </source>
</evidence>
<dbReference type="Proteomes" id="UP000291343">
    <property type="component" value="Unassembled WGS sequence"/>
</dbReference>
<comment type="catalytic activity">
    <reaction evidence="13">
        <text>a triacylglycerol + H2O = a diacylglycerol + a fatty acid + H(+)</text>
        <dbReference type="Rhea" id="RHEA:12044"/>
        <dbReference type="ChEBI" id="CHEBI:15377"/>
        <dbReference type="ChEBI" id="CHEBI:15378"/>
        <dbReference type="ChEBI" id="CHEBI:17855"/>
        <dbReference type="ChEBI" id="CHEBI:18035"/>
        <dbReference type="ChEBI" id="CHEBI:28868"/>
        <dbReference type="EC" id="3.1.1.3"/>
    </reaction>
    <physiologicalReaction direction="left-to-right" evidence="13">
        <dbReference type="Rhea" id="RHEA:12045"/>
    </physiologicalReaction>
</comment>
<evidence type="ECO:0000256" key="15">
    <source>
        <dbReference type="ARBA" id="ARBA00023422"/>
    </source>
</evidence>
<dbReference type="AlphaFoldDB" id="A0A482XK93"/>
<evidence type="ECO:0000256" key="16">
    <source>
        <dbReference type="ARBA" id="ARBA00029723"/>
    </source>
</evidence>
<dbReference type="Pfam" id="PF00657">
    <property type="entry name" value="Lipase_GDSL"/>
    <property type="match status" value="1"/>
</dbReference>
<evidence type="ECO:0000256" key="40">
    <source>
        <dbReference type="ARBA" id="ARBA00049363"/>
    </source>
</evidence>
<name>A0A482XK93_LAOST</name>
<dbReference type="InterPro" id="IPR038885">
    <property type="entry name" value="PLB1"/>
</dbReference>
<comment type="catalytic activity">
    <reaction evidence="27">
        <text>a 1-O-alkyl-2-acyl-sn-glycero-3-phosphocholine + H2O = a 1-O-alkyl-sn-glycero-3-phosphocholine + a fatty acid + H(+)</text>
        <dbReference type="Rhea" id="RHEA:36231"/>
        <dbReference type="ChEBI" id="CHEBI:15377"/>
        <dbReference type="ChEBI" id="CHEBI:15378"/>
        <dbReference type="ChEBI" id="CHEBI:28868"/>
        <dbReference type="ChEBI" id="CHEBI:30909"/>
        <dbReference type="ChEBI" id="CHEBI:36702"/>
        <dbReference type="EC" id="3.1.1.4"/>
    </reaction>
    <physiologicalReaction direction="left-to-right" evidence="27">
        <dbReference type="Rhea" id="RHEA:36232"/>
    </physiologicalReaction>
</comment>
<evidence type="ECO:0000256" key="22">
    <source>
        <dbReference type="ARBA" id="ARBA00047363"/>
    </source>
</evidence>
<keyword evidence="12" id="KW-0325">Glycoprotein</keyword>
<evidence type="ECO:0000256" key="1">
    <source>
        <dbReference type="ARBA" id="ARBA00004247"/>
    </source>
</evidence>
<evidence type="ECO:0000256" key="3">
    <source>
        <dbReference type="ARBA" id="ARBA00015133"/>
    </source>
</evidence>
<comment type="catalytic activity">
    <reaction evidence="37">
        <text>1,3-dihexadecanoyl-2-(9Z-octadecenoyl)glycerol + H2O = 1,3-dihexadecanoylglycerol + (9Z)-octadecenoate + H(+)</text>
        <dbReference type="Rhea" id="RHEA:40983"/>
        <dbReference type="ChEBI" id="CHEBI:15377"/>
        <dbReference type="ChEBI" id="CHEBI:15378"/>
        <dbReference type="ChEBI" id="CHEBI:30823"/>
        <dbReference type="ChEBI" id="CHEBI:75688"/>
        <dbReference type="ChEBI" id="CHEBI:77619"/>
    </reaction>
    <physiologicalReaction direction="left-to-right" evidence="37">
        <dbReference type="Rhea" id="RHEA:40984"/>
    </physiologicalReaction>
</comment>
<keyword evidence="7" id="KW-0677">Repeat</keyword>
<evidence type="ECO:0000256" key="35">
    <source>
        <dbReference type="ARBA" id="ARBA00048656"/>
    </source>
</evidence>
<keyword evidence="5" id="KW-0812">Transmembrane</keyword>
<keyword evidence="11" id="KW-0472">Membrane</keyword>
<evidence type="ECO:0000256" key="19">
    <source>
        <dbReference type="ARBA" id="ARBA00033022"/>
    </source>
</evidence>
<comment type="caution">
    <text evidence="44">The sequence shown here is derived from an EMBL/GenBank/DDBJ whole genome shotgun (WGS) entry which is preliminary data.</text>
</comment>
<comment type="catalytic activity">
    <reaction evidence="42">
        <text>2-(9Z-octadecenoyl)-glycerol + H2O = glycerol + (9Z)-octadecenoate + H(+)</text>
        <dbReference type="Rhea" id="RHEA:38491"/>
        <dbReference type="ChEBI" id="CHEBI:15377"/>
        <dbReference type="ChEBI" id="CHEBI:15378"/>
        <dbReference type="ChEBI" id="CHEBI:17754"/>
        <dbReference type="ChEBI" id="CHEBI:30823"/>
        <dbReference type="ChEBI" id="CHEBI:73990"/>
    </reaction>
    <physiologicalReaction direction="left-to-right" evidence="42">
        <dbReference type="Rhea" id="RHEA:38492"/>
    </physiologicalReaction>
</comment>
<evidence type="ECO:0000256" key="34">
    <source>
        <dbReference type="ARBA" id="ARBA00048613"/>
    </source>
</evidence>
<evidence type="ECO:0000256" key="14">
    <source>
        <dbReference type="ARBA" id="ARBA00023408"/>
    </source>
</evidence>
<comment type="catalytic activity">
    <reaction evidence="21">
        <text>1-hexadecanoyl-2-(9Z)-octadecenoyl-3-octadecanoyl-sn-glycerol + H2O = 2-(9Z-octadecenoyl)-3-octadecanoyl-sn-glycerol + hexadecanoate + H(+)</text>
        <dbReference type="Rhea" id="RHEA:41107"/>
        <dbReference type="ChEBI" id="CHEBI:7896"/>
        <dbReference type="ChEBI" id="CHEBI:15377"/>
        <dbReference type="ChEBI" id="CHEBI:15378"/>
        <dbReference type="ChEBI" id="CHEBI:75558"/>
        <dbReference type="ChEBI" id="CHEBI:77623"/>
    </reaction>
    <physiologicalReaction direction="left-to-right" evidence="21">
        <dbReference type="Rhea" id="RHEA:41108"/>
    </physiologicalReaction>
</comment>
<dbReference type="SUPFAM" id="SSF52266">
    <property type="entry name" value="SGNH hydrolase"/>
    <property type="match status" value="1"/>
</dbReference>
<evidence type="ECO:0000256" key="42">
    <source>
        <dbReference type="ARBA" id="ARBA00049461"/>
    </source>
</evidence>
<evidence type="ECO:0000256" key="7">
    <source>
        <dbReference type="ARBA" id="ARBA00022737"/>
    </source>
</evidence>
<dbReference type="GO" id="GO:0004622">
    <property type="term" value="F:phosphatidylcholine lysophospholipase activity"/>
    <property type="evidence" value="ECO:0007669"/>
    <property type="project" value="UniProtKB-EC"/>
</dbReference>
<evidence type="ECO:0000256" key="11">
    <source>
        <dbReference type="ARBA" id="ARBA00023136"/>
    </source>
</evidence>
<comment type="catalytic activity">
    <reaction evidence="30">
        <text>1-hexadecanoyl-2-(9Z,12Z-octadecadienoyl)-sn-glycero-3-phosphocholine + H2O = 2-(9Z,12Z-octadecadienoyl)-sn-glycero-3-phosphocholine + hexadecanoate + H(+)</text>
        <dbReference type="Rhea" id="RHEA:40971"/>
        <dbReference type="ChEBI" id="CHEBI:7896"/>
        <dbReference type="ChEBI" id="CHEBI:15377"/>
        <dbReference type="ChEBI" id="CHEBI:15378"/>
        <dbReference type="ChEBI" id="CHEBI:73002"/>
        <dbReference type="ChEBI" id="CHEBI:76084"/>
    </reaction>
    <physiologicalReaction direction="left-to-right" evidence="30">
        <dbReference type="Rhea" id="RHEA:40972"/>
    </physiologicalReaction>
</comment>
<evidence type="ECO:0000256" key="2">
    <source>
        <dbReference type="ARBA" id="ARBA00009979"/>
    </source>
</evidence>
<feature type="chain" id="PRO_5019808975" description="Phospholipase B1, membrane-associated" evidence="43">
    <location>
        <begin position="16"/>
        <end position="433"/>
    </location>
</feature>
<evidence type="ECO:0000256" key="36">
    <source>
        <dbReference type="ARBA" id="ARBA00048699"/>
    </source>
</evidence>
<evidence type="ECO:0000256" key="10">
    <source>
        <dbReference type="ARBA" id="ARBA00023098"/>
    </source>
</evidence>
<evidence type="ECO:0000256" key="33">
    <source>
        <dbReference type="ARBA" id="ARBA00048454"/>
    </source>
</evidence>
<evidence type="ECO:0000256" key="17">
    <source>
        <dbReference type="ARBA" id="ARBA00031182"/>
    </source>
</evidence>
<dbReference type="GO" id="GO:0004623">
    <property type="term" value="F:phospholipase A2 activity"/>
    <property type="evidence" value="ECO:0007669"/>
    <property type="project" value="UniProtKB-EC"/>
</dbReference>
<evidence type="ECO:0000313" key="44">
    <source>
        <dbReference type="EMBL" id="RZF45701.1"/>
    </source>
</evidence>
<dbReference type="GO" id="GO:0006644">
    <property type="term" value="P:phospholipid metabolic process"/>
    <property type="evidence" value="ECO:0007669"/>
    <property type="project" value="TreeGrafter"/>
</dbReference>
<evidence type="ECO:0000256" key="24">
    <source>
        <dbReference type="ARBA" id="ARBA00047459"/>
    </source>
</evidence>
<proteinExistence type="inferred from homology"/>